<feature type="transmembrane region" description="Helical" evidence="1">
    <location>
        <begin position="163"/>
        <end position="187"/>
    </location>
</feature>
<dbReference type="EMBL" id="UYSU01033155">
    <property type="protein sequence ID" value="VDL91582.1"/>
    <property type="molecule type" value="Genomic_DNA"/>
</dbReference>
<dbReference type="Proteomes" id="UP000275846">
    <property type="component" value="Unassembled WGS sequence"/>
</dbReference>
<dbReference type="AlphaFoldDB" id="A0A183SLU9"/>
<reference evidence="4" key="1">
    <citation type="submission" date="2016-06" db="UniProtKB">
        <authorList>
            <consortium name="WormBaseParasite"/>
        </authorList>
    </citation>
    <scope>IDENTIFICATION</scope>
</reference>
<name>A0A183SLU9_SCHSO</name>
<evidence type="ECO:0000313" key="3">
    <source>
        <dbReference type="Proteomes" id="UP000275846"/>
    </source>
</evidence>
<feature type="transmembrane region" description="Helical" evidence="1">
    <location>
        <begin position="129"/>
        <end position="151"/>
    </location>
</feature>
<keyword evidence="1" id="KW-1133">Transmembrane helix</keyword>
<evidence type="ECO:0000313" key="4">
    <source>
        <dbReference type="WBParaSite" id="SSLN_0000536001-mRNA-1"/>
    </source>
</evidence>
<dbReference type="OrthoDB" id="10462394at2759"/>
<proteinExistence type="predicted"/>
<organism evidence="4">
    <name type="scientific">Schistocephalus solidus</name>
    <name type="common">Tapeworm</name>
    <dbReference type="NCBI Taxonomy" id="70667"/>
    <lineage>
        <taxon>Eukaryota</taxon>
        <taxon>Metazoa</taxon>
        <taxon>Spiralia</taxon>
        <taxon>Lophotrochozoa</taxon>
        <taxon>Platyhelminthes</taxon>
        <taxon>Cestoda</taxon>
        <taxon>Eucestoda</taxon>
        <taxon>Diphyllobothriidea</taxon>
        <taxon>Diphyllobothriidae</taxon>
        <taxon>Schistocephalus</taxon>
    </lineage>
</organism>
<keyword evidence="1" id="KW-0472">Membrane</keyword>
<accession>A0A183SLU9</accession>
<dbReference type="STRING" id="70667.A0A183SLU9"/>
<evidence type="ECO:0000256" key="1">
    <source>
        <dbReference type="SAM" id="Phobius"/>
    </source>
</evidence>
<evidence type="ECO:0000313" key="2">
    <source>
        <dbReference type="EMBL" id="VDL91582.1"/>
    </source>
</evidence>
<protein>
    <submittedName>
        <fullName evidence="4">Transmembrane protein</fullName>
    </submittedName>
</protein>
<sequence length="213" mass="24052">MVDRLLLSYSVSNCFASLLTAFTSLDRVESVLKVGLLPNGNLYFYLAGDIYEMKERYLYFETRLSVMFGDCVDERLKSSLLEERLCFGIYGGNRSALNCTKSHRSPVSIPCIENPQSVLYLLNISNYDFIIDFTVLNIFFIFLRVLCFVVLYAKAKSSTPLTWLGLLVLNIPKTCLDTFVISVAAVYTKMLMLVNAGVSIPFLIRVNWAIAVV</sequence>
<gene>
    <name evidence="2" type="ORF">SSLN_LOCUS5197</name>
</gene>
<reference evidence="2 3" key="2">
    <citation type="submission" date="2018-11" db="EMBL/GenBank/DDBJ databases">
        <authorList>
            <consortium name="Pathogen Informatics"/>
        </authorList>
    </citation>
    <scope>NUCLEOTIDE SEQUENCE [LARGE SCALE GENOMIC DNA]</scope>
    <source>
        <strain evidence="2 3">NST_G2</strain>
    </source>
</reference>
<keyword evidence="1" id="KW-0812">Transmembrane</keyword>
<dbReference type="WBParaSite" id="SSLN_0000536001-mRNA-1">
    <property type="protein sequence ID" value="SSLN_0000536001-mRNA-1"/>
    <property type="gene ID" value="SSLN_0000536001"/>
</dbReference>
<keyword evidence="3" id="KW-1185">Reference proteome</keyword>